<protein>
    <submittedName>
        <fullName evidence="1">Uncharacterized protein</fullName>
    </submittedName>
</protein>
<organism evidence="1 2">
    <name type="scientific">Bacteroides thetaiotaomicron</name>
    <dbReference type="NCBI Taxonomy" id="818"/>
    <lineage>
        <taxon>Bacteria</taxon>
        <taxon>Pseudomonadati</taxon>
        <taxon>Bacteroidota</taxon>
        <taxon>Bacteroidia</taxon>
        <taxon>Bacteroidales</taxon>
        <taxon>Bacteroidaceae</taxon>
        <taxon>Bacteroides</taxon>
    </lineage>
</organism>
<gene>
    <name evidence="1" type="ORF">ERS852511_04236</name>
</gene>
<name>A0A174TL43_BACT4</name>
<evidence type="ECO:0000313" key="1">
    <source>
        <dbReference type="EMBL" id="CUQ07609.1"/>
    </source>
</evidence>
<reference evidence="1 2" key="1">
    <citation type="submission" date="2015-09" db="EMBL/GenBank/DDBJ databases">
        <authorList>
            <consortium name="Pathogen Informatics"/>
        </authorList>
    </citation>
    <scope>NUCLEOTIDE SEQUENCE [LARGE SCALE GENOMIC DNA]</scope>
    <source>
        <strain evidence="1 2">2789STDY5834899</strain>
    </source>
</reference>
<dbReference type="EMBL" id="CZAP01000021">
    <property type="protein sequence ID" value="CUQ07609.1"/>
    <property type="molecule type" value="Genomic_DNA"/>
</dbReference>
<evidence type="ECO:0000313" key="2">
    <source>
        <dbReference type="Proteomes" id="UP000095576"/>
    </source>
</evidence>
<dbReference type="AlphaFoldDB" id="A0A174TL43"/>
<accession>A0A174TL43</accession>
<sequence>MKCRFIRKFSMLWETKHANKGYKIPLGYFTVAFSVEHLT</sequence>
<dbReference type="Proteomes" id="UP000095576">
    <property type="component" value="Unassembled WGS sequence"/>
</dbReference>
<proteinExistence type="predicted"/>